<comment type="caution">
    <text evidence="1">The sequence shown here is derived from an EMBL/GenBank/DDBJ whole genome shotgun (WGS) entry which is preliminary data.</text>
</comment>
<dbReference type="SUPFAM" id="SSF51011">
    <property type="entry name" value="Glycosyl hydrolase domain"/>
    <property type="match status" value="1"/>
</dbReference>
<dbReference type="InterPro" id="IPR013780">
    <property type="entry name" value="Glyco_hydro_b"/>
</dbReference>
<dbReference type="EMBL" id="JBHSKV010000018">
    <property type="protein sequence ID" value="MFC5135553.1"/>
    <property type="molecule type" value="Genomic_DNA"/>
</dbReference>
<dbReference type="AlphaFoldDB" id="A0ABD5QTF4"/>
<protein>
    <submittedName>
        <fullName evidence="1">Uncharacterized protein</fullName>
    </submittedName>
</protein>
<dbReference type="RefSeq" id="WP_122106390.1">
    <property type="nucleotide sequence ID" value="NZ_JBHSKV010000018.1"/>
</dbReference>
<evidence type="ECO:0000313" key="2">
    <source>
        <dbReference type="Proteomes" id="UP001596145"/>
    </source>
</evidence>
<dbReference type="Gene3D" id="2.60.40.1180">
    <property type="entry name" value="Golgi alpha-mannosidase II"/>
    <property type="match status" value="1"/>
</dbReference>
<dbReference type="Proteomes" id="UP001596145">
    <property type="component" value="Unassembled WGS sequence"/>
</dbReference>
<accession>A0ABD5QTF4</accession>
<name>A0ABD5QTF4_9EURY</name>
<evidence type="ECO:0000313" key="1">
    <source>
        <dbReference type="EMBL" id="MFC5135553.1"/>
    </source>
</evidence>
<proteinExistence type="predicted"/>
<sequence>MILCSDPYGDYEPLFPDDDEVWAYTRTLATDDGTERLVVAPNFTGDEVAVTLPDRVVSDHSAYLVGNYGIDEATATRALAAGDLRLRPWEARVYRVVE</sequence>
<organism evidence="1 2">
    <name type="scientific">Halorubrum glutamatedens</name>
    <dbReference type="NCBI Taxonomy" id="2707018"/>
    <lineage>
        <taxon>Archaea</taxon>
        <taxon>Methanobacteriati</taxon>
        <taxon>Methanobacteriota</taxon>
        <taxon>Stenosarchaea group</taxon>
        <taxon>Halobacteria</taxon>
        <taxon>Halobacteriales</taxon>
        <taxon>Haloferacaceae</taxon>
        <taxon>Halorubrum</taxon>
    </lineage>
</organism>
<keyword evidence="2" id="KW-1185">Reference proteome</keyword>
<reference evidence="1 2" key="1">
    <citation type="journal article" date="2019" name="Int. J. Syst. Evol. Microbiol.">
        <title>The Global Catalogue of Microorganisms (GCM) 10K type strain sequencing project: providing services to taxonomists for standard genome sequencing and annotation.</title>
        <authorList>
            <consortium name="The Broad Institute Genomics Platform"/>
            <consortium name="The Broad Institute Genome Sequencing Center for Infectious Disease"/>
            <person name="Wu L."/>
            <person name="Ma J."/>
        </authorList>
    </citation>
    <scope>NUCLEOTIDE SEQUENCE [LARGE SCALE GENOMIC DNA]</scope>
    <source>
        <strain evidence="1 2">CGMCC 1.16026</strain>
    </source>
</reference>
<gene>
    <name evidence="1" type="ORF">ACFPJA_12610</name>
</gene>